<accession>A0A1X1P6A7</accession>
<dbReference type="Proteomes" id="UP000193146">
    <property type="component" value="Unassembled WGS sequence"/>
</dbReference>
<protein>
    <submittedName>
        <fullName evidence="1">Uncharacterized protein</fullName>
    </submittedName>
</protein>
<reference evidence="1 2" key="1">
    <citation type="submission" date="2017-04" db="EMBL/GenBank/DDBJ databases">
        <title>Burkholderia puraquae sp. nov., a novel Burkholderia cepacia complex species from hospital setting samples.</title>
        <authorList>
            <person name="Martina P."/>
            <person name="Leguizamon M."/>
            <person name="Prieto C."/>
            <person name="Sousa S."/>
            <person name="Montanaro P."/>
            <person name="Draghi W."/>
            <person name="Staembler M."/>
            <person name="Bettiol M."/>
            <person name="Figoli C."/>
            <person name="Palau J."/>
            <person name="Alvarez F."/>
            <person name="Benetti S."/>
            <person name="Anchat E."/>
            <person name="Vescina C."/>
            <person name="Ferreras J."/>
            <person name="Lasch P."/>
            <person name="Lagares A."/>
            <person name="Zorreguieta A."/>
            <person name="Yantorno O."/>
            <person name="Bosch A."/>
        </authorList>
    </citation>
    <scope>NUCLEOTIDE SEQUENCE [LARGE SCALE GENOMIC DNA]</scope>
    <source>
        <strain evidence="1 2">CAMPA 1040</strain>
    </source>
</reference>
<sequence>MPLYFRDGGRERVASGQGGRGRVQACLRSGGGGRGGCTRQRQGGDLCSMSSYDMVRLSANEDVAGLPGNYPDIWGIHKIRRLFIHV</sequence>
<keyword evidence="2" id="KW-1185">Reference proteome</keyword>
<comment type="caution">
    <text evidence="1">The sequence shown here is derived from an EMBL/GenBank/DDBJ whole genome shotgun (WGS) entry which is preliminary data.</text>
</comment>
<name>A0A1X1P6A7_9BURK</name>
<dbReference type="OrthoDB" id="9035370at2"/>
<gene>
    <name evidence="1" type="ORF">B7G54_36110</name>
</gene>
<evidence type="ECO:0000313" key="1">
    <source>
        <dbReference type="EMBL" id="ORT79870.1"/>
    </source>
</evidence>
<proteinExistence type="predicted"/>
<dbReference type="AlphaFoldDB" id="A0A1X1P6A7"/>
<evidence type="ECO:0000313" key="2">
    <source>
        <dbReference type="Proteomes" id="UP000193146"/>
    </source>
</evidence>
<dbReference type="EMBL" id="NBYX01000037">
    <property type="protein sequence ID" value="ORT79870.1"/>
    <property type="molecule type" value="Genomic_DNA"/>
</dbReference>
<organism evidence="1 2">
    <name type="scientific">Burkholderia puraquae</name>
    <dbReference type="NCBI Taxonomy" id="1904757"/>
    <lineage>
        <taxon>Bacteria</taxon>
        <taxon>Pseudomonadati</taxon>
        <taxon>Pseudomonadota</taxon>
        <taxon>Betaproteobacteria</taxon>
        <taxon>Burkholderiales</taxon>
        <taxon>Burkholderiaceae</taxon>
        <taxon>Burkholderia</taxon>
        <taxon>Burkholderia cepacia complex</taxon>
    </lineage>
</organism>